<evidence type="ECO:0000313" key="1">
    <source>
        <dbReference type="EMBL" id="SHL76839.1"/>
    </source>
</evidence>
<organism evidence="1 2">
    <name type="scientific">Chishuiella changwenlii</name>
    <dbReference type="NCBI Taxonomy" id="1434701"/>
    <lineage>
        <taxon>Bacteria</taxon>
        <taxon>Pseudomonadati</taxon>
        <taxon>Bacteroidota</taxon>
        <taxon>Flavobacteriia</taxon>
        <taxon>Flavobacteriales</taxon>
        <taxon>Weeksellaceae</taxon>
        <taxon>Chishuiella</taxon>
    </lineage>
</organism>
<proteinExistence type="predicted"/>
<reference evidence="2" key="1">
    <citation type="submission" date="2016-11" db="EMBL/GenBank/DDBJ databases">
        <authorList>
            <person name="Varghese N."/>
            <person name="Submissions S."/>
        </authorList>
    </citation>
    <scope>NUCLEOTIDE SEQUENCE [LARGE SCALE GENOMIC DNA]</scope>
    <source>
        <strain evidence="2">DSM 27989</strain>
    </source>
</reference>
<dbReference type="STRING" id="1434701.SAMN05443634_1243"/>
<sequence>MILLIFHLQFCNAQSNMLKAKGHTAAAKLFQTSTKNGTVINNAIQTKTSENVKKVFGL</sequence>
<accession>A0A1M7DCA9</accession>
<gene>
    <name evidence="1" type="ORF">SAMN05443634_1243</name>
</gene>
<name>A0A1M7DCA9_9FLAO</name>
<dbReference type="Proteomes" id="UP000184120">
    <property type="component" value="Unassembled WGS sequence"/>
</dbReference>
<dbReference type="EMBL" id="FRBH01000024">
    <property type="protein sequence ID" value="SHL76839.1"/>
    <property type="molecule type" value="Genomic_DNA"/>
</dbReference>
<protein>
    <submittedName>
        <fullName evidence="1">Uncharacterized protein</fullName>
    </submittedName>
</protein>
<dbReference type="AlphaFoldDB" id="A0A1M7DCA9"/>
<dbReference type="RefSeq" id="WP_178300437.1">
    <property type="nucleotide sequence ID" value="NZ_BMFL01000046.1"/>
</dbReference>
<evidence type="ECO:0000313" key="2">
    <source>
        <dbReference type="Proteomes" id="UP000184120"/>
    </source>
</evidence>